<reference key="1">
    <citation type="submission" date="2009-07" db="EMBL/GenBank/DDBJ databases">
        <authorList>
            <person name="Genoscope - CEA"/>
        </authorList>
    </citation>
    <scope>NUCLEOTIDE SEQUENCE</scope>
    <source>
        <strain>3As</strain>
    </source>
</reference>
<evidence type="ECO:0000313" key="1">
    <source>
        <dbReference type="EMBL" id="CAZ88137.1"/>
    </source>
</evidence>
<dbReference type="KEGG" id="thi:THI_1453"/>
<name>D6CQ57_THIA3</name>
<evidence type="ECO:0000313" key="3">
    <source>
        <dbReference type="Proteomes" id="UP000002372"/>
    </source>
</evidence>
<dbReference type="EMBL" id="FP475956">
    <property type="protein sequence ID" value="CAZ88137.1"/>
    <property type="molecule type" value="Genomic_DNA"/>
</dbReference>
<evidence type="ECO:0000313" key="4">
    <source>
        <dbReference type="Proteomes" id="UP000078599"/>
    </source>
</evidence>
<accession>D6CQ57</accession>
<protein>
    <submittedName>
        <fullName evidence="1">Uncharacterized protein</fullName>
    </submittedName>
</protein>
<reference evidence="1" key="3">
    <citation type="submission" date="2010-07" db="EMBL/GenBank/DDBJ databases">
        <authorList>
            <person name="Genoscope - CEA"/>
        </authorList>
    </citation>
    <scope>NUCLEOTIDE SEQUENCE</scope>
    <source>
        <strain evidence="1">3As</strain>
    </source>
</reference>
<keyword evidence="4" id="KW-1185">Reference proteome</keyword>
<dbReference type="Proteomes" id="UP000078599">
    <property type="component" value="Unassembled WGS sequence"/>
</dbReference>
<gene>
    <name evidence="1" type="ordered locus">THI_1453</name>
    <name evidence="2" type="ORF">THICB1_30352</name>
</gene>
<dbReference type="EMBL" id="CTRI01000023">
    <property type="protein sequence ID" value="CQR34194.1"/>
    <property type="molecule type" value="Genomic_DNA"/>
</dbReference>
<dbReference type="HOGENOM" id="CLU_3421256_0_0_4"/>
<evidence type="ECO:0000313" key="2">
    <source>
        <dbReference type="EMBL" id="CQR34194.1"/>
    </source>
</evidence>
<dbReference type="Proteomes" id="UP000002372">
    <property type="component" value="Chromosome"/>
</dbReference>
<reference evidence="2 4" key="4">
    <citation type="submission" date="2015-03" db="EMBL/GenBank/DDBJ databases">
        <authorList>
            <person name="Regsiter A."/>
            <person name="william w."/>
        </authorList>
    </citation>
    <scope>NUCLEOTIDE SEQUENCE [LARGE SCALE GENOMIC DNA]</scope>
    <source>
        <strain evidence="2 4">CB1</strain>
    </source>
</reference>
<sequence>MGFIAISFFILYFLYNKISYPNLG</sequence>
<reference evidence="3" key="2">
    <citation type="journal article" date="2010" name="PLoS Genet.">
        <title>Structure, function, and evolution of the Thiomonas spp. genome.</title>
        <authorList>
            <person name="Arsene-Ploetze F."/>
            <person name="Koechler S."/>
            <person name="Marchal M."/>
            <person name="Coppee J.Y."/>
            <person name="Chandler M."/>
            <person name="Bonnefoy V."/>
            <person name="Brochier-Armanet C."/>
            <person name="Barakat M."/>
            <person name="Barbe V."/>
            <person name="Battaglia-Brunet F."/>
            <person name="Bruneel O."/>
            <person name="Bryan C.G."/>
            <person name="Cleiss-Arnold J."/>
            <person name="Cruveiller S."/>
            <person name="Erhardt M."/>
            <person name="Heinrich-Salmeron A."/>
            <person name="Hommais F."/>
            <person name="Joulian C."/>
            <person name="Krin E."/>
            <person name="Lieutaud A."/>
            <person name="Lievremont D."/>
            <person name="Michel C."/>
            <person name="Muller D."/>
            <person name="Ortet P."/>
            <person name="Proux C."/>
            <person name="Siguier P."/>
            <person name="Roche D."/>
            <person name="Rouy Z."/>
            <person name="Salvignol G."/>
            <person name="Slyemi D."/>
            <person name="Talla E."/>
            <person name="Weiss S."/>
            <person name="Weissenbach J."/>
            <person name="Medigue C."/>
            <person name="Bertin P.N."/>
        </authorList>
    </citation>
    <scope>NUCLEOTIDE SEQUENCE [LARGE SCALE GENOMIC DNA]</scope>
    <source>
        <strain evidence="3">DSM 22701 / CIP 110005 / 3As</strain>
    </source>
</reference>
<proteinExistence type="predicted"/>
<organism evidence="1 3">
    <name type="scientific">Thiomonas arsenitoxydans (strain DSM 22701 / CIP 110005 / 3As)</name>
    <dbReference type="NCBI Taxonomy" id="426114"/>
    <lineage>
        <taxon>Bacteria</taxon>
        <taxon>Pseudomonadati</taxon>
        <taxon>Pseudomonadota</taxon>
        <taxon>Betaproteobacteria</taxon>
        <taxon>Burkholderiales</taxon>
        <taxon>Thiomonas</taxon>
    </lineage>
</organism>
<dbReference type="AlphaFoldDB" id="D6CQ57"/>